<dbReference type="PANTHER" id="PTHR47331:SF5">
    <property type="entry name" value="RIBONUCLEASE H"/>
    <property type="match status" value="1"/>
</dbReference>
<sequence length="234" mass="25981">MVSCLKALDLENLGDTLLCHIGSSKLDSDLRKQFEISVKNVKEPSVDLLLGFLKEQVKIQSRMQSSEQDSRVSTVRTQQASSSGYNRQSRGAYSTQAFMSNEKPVSCPVCHKPDRHPIYRCEKFIQMSVTNRHDFASQKKLCFSCLSTSHSVKQCPSTGVCFKCGGKHHTLLHFDRPSVGTGSVNYRSPSTSGGDNQTPPGRVSDKVPSNLCYEFLYCGKQFQCASVYCQSSIN</sequence>
<accession>A0A8D9BGQ6</accession>
<dbReference type="EMBL" id="HBUF01629510">
    <property type="protein sequence ID" value="CAG6782829.1"/>
    <property type="molecule type" value="Transcribed_RNA"/>
</dbReference>
<name>A0A8D9BGQ6_9HEMI</name>
<feature type="compositionally biased region" description="Polar residues" evidence="1">
    <location>
        <begin position="181"/>
        <end position="199"/>
    </location>
</feature>
<dbReference type="PANTHER" id="PTHR47331">
    <property type="entry name" value="PHD-TYPE DOMAIN-CONTAINING PROTEIN"/>
    <property type="match status" value="1"/>
</dbReference>
<reference evidence="2" key="1">
    <citation type="submission" date="2021-05" db="EMBL/GenBank/DDBJ databases">
        <authorList>
            <person name="Alioto T."/>
            <person name="Alioto T."/>
            <person name="Gomez Garrido J."/>
        </authorList>
    </citation>
    <scope>NUCLEOTIDE SEQUENCE</scope>
</reference>
<protein>
    <submittedName>
        <fullName evidence="2">Uncharacterized protein</fullName>
    </submittedName>
</protein>
<feature type="region of interest" description="Disordered" evidence="1">
    <location>
        <begin position="63"/>
        <end position="88"/>
    </location>
</feature>
<proteinExistence type="predicted"/>
<feature type="region of interest" description="Disordered" evidence="1">
    <location>
        <begin position="181"/>
        <end position="202"/>
    </location>
</feature>
<evidence type="ECO:0000256" key="1">
    <source>
        <dbReference type="SAM" id="MobiDB-lite"/>
    </source>
</evidence>
<evidence type="ECO:0000313" key="2">
    <source>
        <dbReference type="EMBL" id="CAG6782829.1"/>
    </source>
</evidence>
<organism evidence="2">
    <name type="scientific">Cacopsylla melanoneura</name>
    <dbReference type="NCBI Taxonomy" id="428564"/>
    <lineage>
        <taxon>Eukaryota</taxon>
        <taxon>Metazoa</taxon>
        <taxon>Ecdysozoa</taxon>
        <taxon>Arthropoda</taxon>
        <taxon>Hexapoda</taxon>
        <taxon>Insecta</taxon>
        <taxon>Pterygota</taxon>
        <taxon>Neoptera</taxon>
        <taxon>Paraneoptera</taxon>
        <taxon>Hemiptera</taxon>
        <taxon>Sternorrhyncha</taxon>
        <taxon>Psylloidea</taxon>
        <taxon>Psyllidae</taxon>
        <taxon>Psyllinae</taxon>
        <taxon>Cacopsylla</taxon>
    </lineage>
</organism>
<dbReference type="AlphaFoldDB" id="A0A8D9BGQ6"/>